<comment type="caution">
    <text evidence="1">The sequence shown here is derived from an EMBL/GenBank/DDBJ whole genome shotgun (WGS) entry which is preliminary data.</text>
</comment>
<reference evidence="1 2" key="2">
    <citation type="journal article" date="2022" name="Mol. Ecol. Resour.">
        <title>The genomes of chicory, endive, great burdock and yacon provide insights into Asteraceae paleo-polyploidization history and plant inulin production.</title>
        <authorList>
            <person name="Fan W."/>
            <person name="Wang S."/>
            <person name="Wang H."/>
            <person name="Wang A."/>
            <person name="Jiang F."/>
            <person name="Liu H."/>
            <person name="Zhao H."/>
            <person name="Xu D."/>
            <person name="Zhang Y."/>
        </authorList>
    </citation>
    <scope>NUCLEOTIDE SEQUENCE [LARGE SCALE GENOMIC DNA]</scope>
    <source>
        <strain evidence="2">cv. Punajuju</strain>
        <tissue evidence="1">Leaves</tissue>
    </source>
</reference>
<dbReference type="Proteomes" id="UP001055811">
    <property type="component" value="Linkage Group LG01"/>
</dbReference>
<sequence length="224" mass="24769">MKPRDKAGADHHKSPNLANKQLLLQGQAVGPLKERKTMNVPEVRSFVNSLRSTFSFLEALQIPTIAVIEVGHVLADVGPTQDDVNKRQNGVIGRSVLLRPGSPLATEFGRHPIVLKIDDWVLCHGGLLPHHGSGVAVTYGIEKINNEVSKWMNNVGENDELQIPFIATRGYDSIVWNCLYYRDTTDLEDYHIEQIHSVLESTLQVVGAKAMVVGYTPETAGVNW</sequence>
<gene>
    <name evidence="1" type="ORF">L2E82_05116</name>
</gene>
<protein>
    <submittedName>
        <fullName evidence="1">Uncharacterized protein</fullName>
    </submittedName>
</protein>
<evidence type="ECO:0000313" key="2">
    <source>
        <dbReference type="Proteomes" id="UP001055811"/>
    </source>
</evidence>
<name>A0ACB9H7P8_CICIN</name>
<accession>A0ACB9H7P8</accession>
<keyword evidence="2" id="KW-1185">Reference proteome</keyword>
<dbReference type="EMBL" id="CM042009">
    <property type="protein sequence ID" value="KAI3791350.1"/>
    <property type="molecule type" value="Genomic_DNA"/>
</dbReference>
<organism evidence="1 2">
    <name type="scientific">Cichorium intybus</name>
    <name type="common">Chicory</name>
    <dbReference type="NCBI Taxonomy" id="13427"/>
    <lineage>
        <taxon>Eukaryota</taxon>
        <taxon>Viridiplantae</taxon>
        <taxon>Streptophyta</taxon>
        <taxon>Embryophyta</taxon>
        <taxon>Tracheophyta</taxon>
        <taxon>Spermatophyta</taxon>
        <taxon>Magnoliopsida</taxon>
        <taxon>eudicotyledons</taxon>
        <taxon>Gunneridae</taxon>
        <taxon>Pentapetalae</taxon>
        <taxon>asterids</taxon>
        <taxon>campanulids</taxon>
        <taxon>Asterales</taxon>
        <taxon>Asteraceae</taxon>
        <taxon>Cichorioideae</taxon>
        <taxon>Cichorieae</taxon>
        <taxon>Cichoriinae</taxon>
        <taxon>Cichorium</taxon>
    </lineage>
</organism>
<proteinExistence type="predicted"/>
<evidence type="ECO:0000313" key="1">
    <source>
        <dbReference type="EMBL" id="KAI3791350.1"/>
    </source>
</evidence>
<reference evidence="2" key="1">
    <citation type="journal article" date="2022" name="Mol. Ecol. Resour.">
        <title>The genomes of chicory, endive, great burdock and yacon provide insights into Asteraceae palaeo-polyploidization history and plant inulin production.</title>
        <authorList>
            <person name="Fan W."/>
            <person name="Wang S."/>
            <person name="Wang H."/>
            <person name="Wang A."/>
            <person name="Jiang F."/>
            <person name="Liu H."/>
            <person name="Zhao H."/>
            <person name="Xu D."/>
            <person name="Zhang Y."/>
        </authorList>
    </citation>
    <scope>NUCLEOTIDE SEQUENCE [LARGE SCALE GENOMIC DNA]</scope>
    <source>
        <strain evidence="2">cv. Punajuju</strain>
    </source>
</reference>